<organism evidence="2 3">
    <name type="scientific">Porphyra umbilicalis</name>
    <name type="common">Purple laver</name>
    <name type="synonym">Red alga</name>
    <dbReference type="NCBI Taxonomy" id="2786"/>
    <lineage>
        <taxon>Eukaryota</taxon>
        <taxon>Rhodophyta</taxon>
        <taxon>Bangiophyceae</taxon>
        <taxon>Bangiales</taxon>
        <taxon>Bangiaceae</taxon>
        <taxon>Porphyra</taxon>
    </lineage>
</organism>
<feature type="compositionally biased region" description="Basic and acidic residues" evidence="1">
    <location>
        <begin position="7"/>
        <end position="19"/>
    </location>
</feature>
<accession>A0A1X6PG55</accession>
<evidence type="ECO:0000256" key="1">
    <source>
        <dbReference type="SAM" id="MobiDB-lite"/>
    </source>
</evidence>
<reference evidence="2 3" key="1">
    <citation type="submission" date="2017-03" db="EMBL/GenBank/DDBJ databases">
        <title>WGS assembly of Porphyra umbilicalis.</title>
        <authorList>
            <person name="Brawley S.H."/>
            <person name="Blouin N.A."/>
            <person name="Ficko-Blean E."/>
            <person name="Wheeler G.L."/>
            <person name="Lohr M."/>
            <person name="Goodson H.V."/>
            <person name="Jenkins J.W."/>
            <person name="Blaby-Haas C.E."/>
            <person name="Helliwell K.E."/>
            <person name="Chan C."/>
            <person name="Marriage T."/>
            <person name="Bhattacharya D."/>
            <person name="Klein A.S."/>
            <person name="Badis Y."/>
            <person name="Brodie J."/>
            <person name="Cao Y."/>
            <person name="Collen J."/>
            <person name="Dittami S.M."/>
            <person name="Gachon C.M."/>
            <person name="Green B.R."/>
            <person name="Karpowicz S."/>
            <person name="Kim J.W."/>
            <person name="Kudahl U."/>
            <person name="Lin S."/>
            <person name="Michel G."/>
            <person name="Mittag M."/>
            <person name="Olson B.J."/>
            <person name="Pangilinan J."/>
            <person name="Peng Y."/>
            <person name="Qiu H."/>
            <person name="Shu S."/>
            <person name="Singer J.T."/>
            <person name="Smith A.G."/>
            <person name="Sprecher B.N."/>
            <person name="Wagner V."/>
            <person name="Wang W."/>
            <person name="Wang Z.-Y."/>
            <person name="Yan J."/>
            <person name="Yarish C."/>
            <person name="Zoeuner-Riek S."/>
            <person name="Zhuang Y."/>
            <person name="Zou Y."/>
            <person name="Lindquist E.A."/>
            <person name="Grimwood J."/>
            <person name="Barry K."/>
            <person name="Rokhsar D.S."/>
            <person name="Schmutz J."/>
            <person name="Stiller J.W."/>
            <person name="Grossman A.R."/>
            <person name="Prochnik S.E."/>
        </authorList>
    </citation>
    <scope>NUCLEOTIDE SEQUENCE [LARGE SCALE GENOMIC DNA]</scope>
    <source>
        <strain evidence="2">4086291</strain>
    </source>
</reference>
<feature type="region of interest" description="Disordered" evidence="1">
    <location>
        <begin position="1"/>
        <end position="97"/>
    </location>
</feature>
<dbReference type="AlphaFoldDB" id="A0A1X6PG55"/>
<evidence type="ECO:0000313" key="3">
    <source>
        <dbReference type="Proteomes" id="UP000218209"/>
    </source>
</evidence>
<keyword evidence="3" id="KW-1185">Reference proteome</keyword>
<dbReference type="Proteomes" id="UP000218209">
    <property type="component" value="Unassembled WGS sequence"/>
</dbReference>
<name>A0A1X6PG55_PORUM</name>
<protein>
    <submittedName>
        <fullName evidence="2">Uncharacterized protein</fullName>
    </submittedName>
</protein>
<gene>
    <name evidence="2" type="ORF">BU14_0072s0011</name>
</gene>
<sequence>MGRRRVQRAEGGKVDEVNVVRRKRRQLAPPVAERPPSTNGAGVSRGRGSDQGCFAAGGNGQSHAGCIQSPPPSPGAAPRNGEDVPLSLSGDDASDNEGAELDVYTLPEDLLLGLADALVNEDQQAPVGVSPRSPANSMKAGEGHASVDGPTMDDGSSARVPLTAALPASGTLHPTTSSMDGGTLKAGVNSPFDRSPTVAPAPLATVAAHVNDPPPCTCIFRTVEDLYAYLLLRGQNNLTEDQYGMARNGFNIAFPVPLPSLTCVRYTLAPMVDTWSLRMETCKVRVPGPVSEVPVHYIFPSSHVRRDLRFASTFKKFLAADLRSDEERALHPEFVDSPFFQDRGTVLLAGKTVKRFVLDGMAVTVGNQLQMTLVDAGTTFWVVVSDVYFCSHSEGVGRDHVVHAGDFVTACDDADGAAGCIVVRHWLSELLHGFSWRPDPDHSLHKVKELCVSSNTGIHSHSRAARRPRRVVRAEEDGGLTVSVCVFLDDFEARKGKTQSLGGAHMSYPLWEYKYRCRSHALPR</sequence>
<dbReference type="EMBL" id="KV918787">
    <property type="protein sequence ID" value="OSX79653.1"/>
    <property type="molecule type" value="Genomic_DNA"/>
</dbReference>
<proteinExistence type="predicted"/>
<evidence type="ECO:0000313" key="2">
    <source>
        <dbReference type="EMBL" id="OSX79653.1"/>
    </source>
</evidence>
<feature type="region of interest" description="Disordered" evidence="1">
    <location>
        <begin position="123"/>
        <end position="157"/>
    </location>
</feature>